<sequence>MSSGFFSEKEAEQNRISKQQEWERVRKPNDSKEAPLDQLRNGRPLHQQLEENRVAEQEALNDSLALKNQIRGINEDESAYLNSISKAEVKIERERQKEADLLIGALKRNQSKYTIRNEKQPVLVENSKTPSETGCRISSHFLN</sequence>
<dbReference type="AlphaFoldDB" id="E4XN67"/>
<dbReference type="PANTHER" id="PTHR13495:SF0">
    <property type="entry name" value="PSME3-INTERACTING PROTEIN"/>
    <property type="match status" value="1"/>
</dbReference>
<dbReference type="PANTHER" id="PTHR13495">
    <property type="entry name" value="NEFA-INTERACTING NUCLEAR PROTEIN NIP30"/>
    <property type="match status" value="1"/>
</dbReference>
<protein>
    <recommendedName>
        <fullName evidence="4">FAM192A/Fyv6 N-terminal domain-containing protein</fullName>
    </recommendedName>
</protein>
<dbReference type="InterPro" id="IPR039845">
    <property type="entry name" value="FAM192A"/>
</dbReference>
<accession>E4XN67</accession>
<keyword evidence="6" id="KW-1185">Reference proteome</keyword>
<keyword evidence="2" id="KW-0539">Nucleus</keyword>
<evidence type="ECO:0000256" key="1">
    <source>
        <dbReference type="ARBA" id="ARBA00004123"/>
    </source>
</evidence>
<dbReference type="OrthoDB" id="75807at2759"/>
<evidence type="ECO:0000313" key="6">
    <source>
        <dbReference type="Proteomes" id="UP000001307"/>
    </source>
</evidence>
<proteinExistence type="predicted"/>
<dbReference type="InterPro" id="IPR019331">
    <property type="entry name" value="FAM192A/Fyv6_N"/>
</dbReference>
<name>E4XN67_OIKDI</name>
<dbReference type="InParanoid" id="E4XN67"/>
<dbReference type="GO" id="GO:0005634">
    <property type="term" value="C:nucleus"/>
    <property type="evidence" value="ECO:0007669"/>
    <property type="project" value="UniProtKB-SubCell"/>
</dbReference>
<dbReference type="Proteomes" id="UP000001307">
    <property type="component" value="Unassembled WGS sequence"/>
</dbReference>
<dbReference type="Pfam" id="PF10187">
    <property type="entry name" value="FAM192A_Fyv6_N"/>
    <property type="match status" value="1"/>
</dbReference>
<feature type="region of interest" description="Disordered" evidence="3">
    <location>
        <begin position="1"/>
        <end position="47"/>
    </location>
</feature>
<feature type="domain" description="FAM192A/Fyv6 N-terminal" evidence="4">
    <location>
        <begin position="5"/>
        <end position="100"/>
    </location>
</feature>
<comment type="subcellular location">
    <subcellularLocation>
        <location evidence="1">Nucleus</location>
    </subcellularLocation>
</comment>
<reference evidence="5" key="1">
    <citation type="journal article" date="2010" name="Science">
        <title>Plasticity of animal genome architecture unmasked by rapid evolution of a pelagic tunicate.</title>
        <authorList>
            <person name="Denoeud F."/>
            <person name="Henriet S."/>
            <person name="Mungpakdee S."/>
            <person name="Aury J.M."/>
            <person name="Da Silva C."/>
            <person name="Brinkmann H."/>
            <person name="Mikhaleva J."/>
            <person name="Olsen L.C."/>
            <person name="Jubin C."/>
            <person name="Canestro C."/>
            <person name="Bouquet J.M."/>
            <person name="Danks G."/>
            <person name="Poulain J."/>
            <person name="Campsteijn C."/>
            <person name="Adamski M."/>
            <person name="Cross I."/>
            <person name="Yadetie F."/>
            <person name="Muffato M."/>
            <person name="Louis A."/>
            <person name="Butcher S."/>
            <person name="Tsagkogeorga G."/>
            <person name="Konrad A."/>
            <person name="Singh S."/>
            <person name="Jensen M.F."/>
            <person name="Cong E.H."/>
            <person name="Eikeseth-Otteraa H."/>
            <person name="Noel B."/>
            <person name="Anthouard V."/>
            <person name="Porcel B.M."/>
            <person name="Kachouri-Lafond R."/>
            <person name="Nishino A."/>
            <person name="Ugolini M."/>
            <person name="Chourrout P."/>
            <person name="Nishida H."/>
            <person name="Aasland R."/>
            <person name="Huzurbazar S."/>
            <person name="Westhof E."/>
            <person name="Delsuc F."/>
            <person name="Lehrach H."/>
            <person name="Reinhardt R."/>
            <person name="Weissenbach J."/>
            <person name="Roy S.W."/>
            <person name="Artiguenave F."/>
            <person name="Postlethwait J.H."/>
            <person name="Manak J.R."/>
            <person name="Thompson E.M."/>
            <person name="Jaillon O."/>
            <person name="Du Pasquier L."/>
            <person name="Boudinot P."/>
            <person name="Liberles D.A."/>
            <person name="Volff J.N."/>
            <person name="Philippe H."/>
            <person name="Lenhard B."/>
            <person name="Roest Crollius H."/>
            <person name="Wincker P."/>
            <person name="Chourrout D."/>
        </authorList>
    </citation>
    <scope>NUCLEOTIDE SEQUENCE [LARGE SCALE GENOMIC DNA]</scope>
</reference>
<evidence type="ECO:0000259" key="4">
    <source>
        <dbReference type="Pfam" id="PF10187"/>
    </source>
</evidence>
<evidence type="ECO:0000256" key="2">
    <source>
        <dbReference type="ARBA" id="ARBA00023242"/>
    </source>
</evidence>
<feature type="compositionally biased region" description="Basic and acidic residues" evidence="3">
    <location>
        <begin position="7"/>
        <end position="35"/>
    </location>
</feature>
<evidence type="ECO:0000313" key="5">
    <source>
        <dbReference type="EMBL" id="CBY25122.1"/>
    </source>
</evidence>
<gene>
    <name evidence="5" type="ORF">GSOID_T00015621001</name>
</gene>
<evidence type="ECO:0000256" key="3">
    <source>
        <dbReference type="SAM" id="MobiDB-lite"/>
    </source>
</evidence>
<dbReference type="EMBL" id="FN653081">
    <property type="protein sequence ID" value="CBY25122.1"/>
    <property type="molecule type" value="Genomic_DNA"/>
</dbReference>
<organism evidence="5">
    <name type="scientific">Oikopleura dioica</name>
    <name type="common">Tunicate</name>
    <dbReference type="NCBI Taxonomy" id="34765"/>
    <lineage>
        <taxon>Eukaryota</taxon>
        <taxon>Metazoa</taxon>
        <taxon>Chordata</taxon>
        <taxon>Tunicata</taxon>
        <taxon>Appendicularia</taxon>
        <taxon>Copelata</taxon>
        <taxon>Oikopleuridae</taxon>
        <taxon>Oikopleura</taxon>
    </lineage>
</organism>